<evidence type="ECO:0000256" key="1">
    <source>
        <dbReference type="ARBA" id="ARBA00010835"/>
    </source>
</evidence>
<sequence>MIPITPYIAIDEEELQESFLRAGGPGGQNVNKVETAVQLRFDVANSPTLPDWLKQRVRGVAGRKLTADGVLVLVAQAHRSQERNREDAKARLVEILAKAAERQAPRRPTRPTLASKTRRLDAKTTRSGVKKMRGKVDME</sequence>
<name>A0A255Z7V3_9PROT</name>
<dbReference type="Proteomes" id="UP000216998">
    <property type="component" value="Unassembled WGS sequence"/>
</dbReference>
<evidence type="ECO:0000256" key="2">
    <source>
        <dbReference type="SAM" id="MobiDB-lite"/>
    </source>
</evidence>
<dbReference type="GO" id="GO:0072344">
    <property type="term" value="P:rescue of stalled ribosome"/>
    <property type="evidence" value="ECO:0007669"/>
    <property type="project" value="TreeGrafter"/>
</dbReference>
<organism evidence="4 5">
    <name type="scientific">Niveispirillum lacus</name>
    <dbReference type="NCBI Taxonomy" id="1981099"/>
    <lineage>
        <taxon>Bacteria</taxon>
        <taxon>Pseudomonadati</taxon>
        <taxon>Pseudomonadota</taxon>
        <taxon>Alphaproteobacteria</taxon>
        <taxon>Rhodospirillales</taxon>
        <taxon>Azospirillaceae</taxon>
        <taxon>Niveispirillum</taxon>
    </lineage>
</organism>
<reference evidence="4 5" key="1">
    <citation type="submission" date="2017-07" db="EMBL/GenBank/DDBJ databases">
        <title>Niveispirillum cyanobacteriorum sp. nov., isolated from cyanobacterial aggregates in a eutrophic lake.</title>
        <authorList>
            <person name="Cai H."/>
        </authorList>
    </citation>
    <scope>NUCLEOTIDE SEQUENCE [LARGE SCALE GENOMIC DNA]</scope>
    <source>
        <strain evidence="5">TH1-14</strain>
    </source>
</reference>
<dbReference type="PANTHER" id="PTHR47814:SF1">
    <property type="entry name" value="PEPTIDYL-TRNA HYDROLASE ARFB"/>
    <property type="match status" value="1"/>
</dbReference>
<dbReference type="InterPro" id="IPR000352">
    <property type="entry name" value="Pep_chain_release_fac_I"/>
</dbReference>
<dbReference type="InterPro" id="IPR045853">
    <property type="entry name" value="Pep_chain_release_fac_I_sf"/>
</dbReference>
<keyword evidence="4" id="KW-0378">Hydrolase</keyword>
<dbReference type="RefSeq" id="WP_094452822.1">
    <property type="nucleotide sequence ID" value="NZ_NOXU01000012.1"/>
</dbReference>
<protein>
    <submittedName>
        <fullName evidence="4">Aminoacyl-tRNA hydrolase</fullName>
    </submittedName>
</protein>
<dbReference type="NCBIfam" id="NF006718">
    <property type="entry name" value="PRK09256.1"/>
    <property type="match status" value="1"/>
</dbReference>
<dbReference type="Pfam" id="PF00472">
    <property type="entry name" value="RF-1"/>
    <property type="match status" value="1"/>
</dbReference>
<dbReference type="Gene3D" id="3.30.160.20">
    <property type="match status" value="1"/>
</dbReference>
<comment type="similarity">
    <text evidence="1">Belongs to the prokaryotic/mitochondrial release factor family.</text>
</comment>
<dbReference type="PANTHER" id="PTHR47814">
    <property type="entry name" value="PEPTIDYL-TRNA HYDROLASE ARFB"/>
    <property type="match status" value="1"/>
</dbReference>
<accession>A0A255Z7V3</accession>
<dbReference type="GO" id="GO:0043022">
    <property type="term" value="F:ribosome binding"/>
    <property type="evidence" value="ECO:0007669"/>
    <property type="project" value="TreeGrafter"/>
</dbReference>
<dbReference type="PROSITE" id="PS00745">
    <property type="entry name" value="RF_PROK_I"/>
    <property type="match status" value="1"/>
</dbReference>
<feature type="domain" description="Prokaryotic-type class I peptide chain release factors" evidence="3">
    <location>
        <begin position="21"/>
        <end position="37"/>
    </location>
</feature>
<evidence type="ECO:0000313" key="4">
    <source>
        <dbReference type="EMBL" id="OYQ37633.1"/>
    </source>
</evidence>
<keyword evidence="5" id="KW-1185">Reference proteome</keyword>
<evidence type="ECO:0000259" key="3">
    <source>
        <dbReference type="PROSITE" id="PS00745"/>
    </source>
</evidence>
<comment type="caution">
    <text evidence="4">The sequence shown here is derived from an EMBL/GenBank/DDBJ whole genome shotgun (WGS) entry which is preliminary data.</text>
</comment>
<dbReference type="AlphaFoldDB" id="A0A255Z7V3"/>
<feature type="region of interest" description="Disordered" evidence="2">
    <location>
        <begin position="99"/>
        <end position="139"/>
    </location>
</feature>
<dbReference type="SUPFAM" id="SSF75620">
    <property type="entry name" value="Release factor"/>
    <property type="match status" value="1"/>
</dbReference>
<dbReference type="EMBL" id="NOXU01000012">
    <property type="protein sequence ID" value="OYQ37633.1"/>
    <property type="molecule type" value="Genomic_DNA"/>
</dbReference>
<evidence type="ECO:0000313" key="5">
    <source>
        <dbReference type="Proteomes" id="UP000216998"/>
    </source>
</evidence>
<gene>
    <name evidence="4" type="ORF">CHU95_00990</name>
</gene>
<proteinExistence type="inferred from homology"/>
<dbReference type="GO" id="GO:0004045">
    <property type="term" value="F:peptidyl-tRNA hydrolase activity"/>
    <property type="evidence" value="ECO:0007669"/>
    <property type="project" value="TreeGrafter"/>
</dbReference>
<dbReference type="OrthoDB" id="9815709at2"/>
<dbReference type="GO" id="GO:0003747">
    <property type="term" value="F:translation release factor activity"/>
    <property type="evidence" value="ECO:0007669"/>
    <property type="project" value="InterPro"/>
</dbReference>